<reference evidence="1 2" key="1">
    <citation type="submission" date="2016-11" db="EMBL/GenBank/DDBJ databases">
        <authorList>
            <person name="Jaros S."/>
            <person name="Januszkiewicz K."/>
            <person name="Wedrychowicz H."/>
        </authorList>
    </citation>
    <scope>NUCLEOTIDE SEQUENCE [LARGE SCALE GENOMIC DNA]</scope>
    <source>
        <strain evidence="1 2">DSM 12906</strain>
    </source>
</reference>
<proteinExistence type="predicted"/>
<organism evidence="1 2">
    <name type="scientific">Tessaracoccus bendigoensis DSM 12906</name>
    <dbReference type="NCBI Taxonomy" id="1123357"/>
    <lineage>
        <taxon>Bacteria</taxon>
        <taxon>Bacillati</taxon>
        <taxon>Actinomycetota</taxon>
        <taxon>Actinomycetes</taxon>
        <taxon>Propionibacteriales</taxon>
        <taxon>Propionibacteriaceae</taxon>
        <taxon>Tessaracoccus</taxon>
    </lineage>
</organism>
<keyword evidence="2" id="KW-1185">Reference proteome</keyword>
<gene>
    <name evidence="1" type="ORF">SAMN02745244_01557</name>
</gene>
<dbReference type="AlphaFoldDB" id="A0A1M6FXQ0"/>
<evidence type="ECO:0000313" key="1">
    <source>
        <dbReference type="EMBL" id="SHJ02454.1"/>
    </source>
</evidence>
<dbReference type="EMBL" id="FQZG01000023">
    <property type="protein sequence ID" value="SHJ02454.1"/>
    <property type="molecule type" value="Genomic_DNA"/>
</dbReference>
<accession>A0A1M6FXQ0</accession>
<sequence>MTEGCHDKIAQRQSAMAEAYRTVVDRRPFLSRRLTYTRTAAPLHPVGKALRYRWVHLLPQPLH</sequence>
<dbReference type="STRING" id="1123357.SAMN02745244_01557"/>
<dbReference type="Proteomes" id="UP000184512">
    <property type="component" value="Unassembled WGS sequence"/>
</dbReference>
<protein>
    <submittedName>
        <fullName evidence="1">Uncharacterized protein</fullName>
    </submittedName>
</protein>
<evidence type="ECO:0000313" key="2">
    <source>
        <dbReference type="Proteomes" id="UP000184512"/>
    </source>
</evidence>
<name>A0A1M6FXQ0_9ACTN</name>